<dbReference type="Proteomes" id="UP000191040">
    <property type="component" value="Chromosome I"/>
</dbReference>
<dbReference type="OrthoDB" id="9991529at2"/>
<evidence type="ECO:0000313" key="1">
    <source>
        <dbReference type="EMBL" id="SKB05934.1"/>
    </source>
</evidence>
<reference evidence="2" key="1">
    <citation type="submission" date="2017-02" db="EMBL/GenBank/DDBJ databases">
        <authorList>
            <person name="Varghese N."/>
            <person name="Submissions S."/>
        </authorList>
    </citation>
    <scope>NUCLEOTIDE SEQUENCE [LARGE SCALE GENOMIC DNA]</scope>
    <source>
        <strain evidence="2">9H-4</strain>
    </source>
</reference>
<organism evidence="1 2">
    <name type="scientific">Aeromicrobium choanae</name>
    <dbReference type="NCBI Taxonomy" id="1736691"/>
    <lineage>
        <taxon>Bacteria</taxon>
        <taxon>Bacillati</taxon>
        <taxon>Actinomycetota</taxon>
        <taxon>Actinomycetes</taxon>
        <taxon>Propionibacteriales</taxon>
        <taxon>Nocardioidaceae</taxon>
        <taxon>Aeromicrobium</taxon>
    </lineage>
</organism>
<dbReference type="SUPFAM" id="SSF48371">
    <property type="entry name" value="ARM repeat"/>
    <property type="match status" value="1"/>
</dbReference>
<dbReference type="Gene3D" id="1.25.10.10">
    <property type="entry name" value="Leucine-rich Repeat Variant"/>
    <property type="match status" value="1"/>
</dbReference>
<dbReference type="Pfam" id="PF13646">
    <property type="entry name" value="HEAT_2"/>
    <property type="match status" value="1"/>
</dbReference>
<accession>A0A1T4YVV2</accession>
<proteinExistence type="predicted"/>
<dbReference type="AlphaFoldDB" id="A0A1T4YVV2"/>
<gene>
    <name evidence="1" type="ORF">SAMN06295964_1121</name>
</gene>
<dbReference type="InterPro" id="IPR016024">
    <property type="entry name" value="ARM-type_fold"/>
</dbReference>
<name>A0A1T4YVV2_9ACTN</name>
<dbReference type="InterPro" id="IPR011989">
    <property type="entry name" value="ARM-like"/>
</dbReference>
<protein>
    <submittedName>
        <fullName evidence="1">HEAT repeat-containing protein</fullName>
    </submittedName>
</protein>
<keyword evidence="2" id="KW-1185">Reference proteome</keyword>
<dbReference type="RefSeq" id="WP_078699235.1">
    <property type="nucleotide sequence ID" value="NZ_LT796768.1"/>
</dbReference>
<evidence type="ECO:0000313" key="2">
    <source>
        <dbReference type="Proteomes" id="UP000191040"/>
    </source>
</evidence>
<dbReference type="InterPro" id="IPR004155">
    <property type="entry name" value="PBS_lyase_HEAT"/>
</dbReference>
<dbReference type="EMBL" id="LT796768">
    <property type="protein sequence ID" value="SKB05934.1"/>
    <property type="molecule type" value="Genomic_DNA"/>
</dbReference>
<sequence length="330" mass="35176">MPDTTPFEQRDDDELVELAHRSRGDIAKESLVALVRRDPARATPVAVELLTAHAEPRVRSLAAVTLGRSQDRDAAAALTRALADADPTVVRRAAQSLARVGDASVLPELARSQPPEATPAGRAVLTARLLIGYRNHHPELLVPATAEVTEFGRRRGEEIAFGGRAKVTRATVLAAVRAEVPALSFAPRELLMFTCSGAAGAVALADDVGEVDLSVPQMLGVMVRERVCSERYSLDCYVLSDDRDATGGRRPYLWLVRPSGRVVHVGRVEVADDRARFSVSGSVAPYANPVKVMGERTASGTLTIESALVGKPATGAARAATPPAREALMR</sequence>
<dbReference type="SMART" id="SM00567">
    <property type="entry name" value="EZ_HEAT"/>
    <property type="match status" value="2"/>
</dbReference>
<dbReference type="STRING" id="1736691.SAMN06295964_1121"/>